<feature type="compositionally biased region" description="Basic and acidic residues" evidence="1">
    <location>
        <begin position="327"/>
        <end position="344"/>
    </location>
</feature>
<feature type="compositionally biased region" description="Basic and acidic residues" evidence="1">
    <location>
        <begin position="657"/>
        <end position="668"/>
    </location>
</feature>
<proteinExistence type="predicted"/>
<comment type="caution">
    <text evidence="2">The sequence shown here is derived from an EMBL/GenBank/DDBJ whole genome shotgun (WGS) entry which is preliminary data.</text>
</comment>
<keyword evidence="3" id="KW-1185">Reference proteome</keyword>
<feature type="region of interest" description="Disordered" evidence="1">
    <location>
        <begin position="309"/>
        <end position="409"/>
    </location>
</feature>
<feature type="compositionally biased region" description="Basic and acidic residues" evidence="1">
    <location>
        <begin position="352"/>
        <end position="363"/>
    </location>
</feature>
<dbReference type="Proteomes" id="UP001295684">
    <property type="component" value="Unassembled WGS sequence"/>
</dbReference>
<feature type="region of interest" description="Disordered" evidence="1">
    <location>
        <begin position="441"/>
        <end position="562"/>
    </location>
</feature>
<feature type="compositionally biased region" description="Basic and acidic residues" evidence="1">
    <location>
        <begin position="544"/>
        <end position="562"/>
    </location>
</feature>
<sequence length="702" mass="81675">MSAASMEELYHRNKRIREFMYKFREKDQITVMRDIALLGIELFEAMNQGLVHLRAEDVENTLATIREEGGVRLDKDDRIQPQRLSNGNGVHMGVESAQREYTSMSHHPQVNNYTQLHPHYAHQEVLVNNENFSRAQTVPNTVNYVGEPKMMPVAQNPYELSQSFTGRYPQQRQPIMRSNQEGNIQRLSLYEDSLNGGYFQGSRQGYHYPENLQKNLSETEDLLQKRKMETSRKRLNPKEQNVPAGIPSYISVKPDQEEKHLSKSPTRWELDNSIYEPKQVMIKINRQNTAEIERRNEAIEFGLNYPNWWGDSTEKRKPRPKTRSKTKSSEKHRDSDDSLDDDRYINPQRNTIVHDDKKYEKQKISSFMLGSKDQIRRDSSIRQSASFHHRQSRSPKKDSQGGDTSRSRGGIALHYHMKDLCGNKHDDRPITPAKYEIKEIVTSDRKGKSQDLSAKKKELAASKQKLSQFNRPKKTRKELMERDRKIALKKREKLDKARSKNKNSKIPMSNFGVKNSQISKNVHQRSKTMARKNNVISRSTKKIGKQEASSRLDHRNNIKNDRSEHVKSFVKEHHEKSISHDLDQTTAKYYKQEDVINCIVDKKQDTRDKLKEMLRADDKIAESSVRITSRQSSPPMISTIEFDRSSPESTNPSQQVFERDSVRKSTEKHGIMKHANSIIDRHQERLMKYSKPGNTGGNFNDF</sequence>
<evidence type="ECO:0000256" key="1">
    <source>
        <dbReference type="SAM" id="MobiDB-lite"/>
    </source>
</evidence>
<feature type="compositionally biased region" description="Basic and acidic residues" evidence="1">
    <location>
        <begin position="477"/>
        <end position="486"/>
    </location>
</feature>
<evidence type="ECO:0000313" key="3">
    <source>
        <dbReference type="Proteomes" id="UP001295684"/>
    </source>
</evidence>
<evidence type="ECO:0000313" key="2">
    <source>
        <dbReference type="EMBL" id="CAI2386327.1"/>
    </source>
</evidence>
<dbReference type="EMBL" id="CAMPGE010028825">
    <property type="protein sequence ID" value="CAI2386327.1"/>
    <property type="molecule type" value="Genomic_DNA"/>
</dbReference>
<feature type="compositionally biased region" description="Polar residues" evidence="1">
    <location>
        <begin position="625"/>
        <end position="636"/>
    </location>
</feature>
<organism evidence="2 3">
    <name type="scientific">Euplotes crassus</name>
    <dbReference type="NCBI Taxonomy" id="5936"/>
    <lineage>
        <taxon>Eukaryota</taxon>
        <taxon>Sar</taxon>
        <taxon>Alveolata</taxon>
        <taxon>Ciliophora</taxon>
        <taxon>Intramacronucleata</taxon>
        <taxon>Spirotrichea</taxon>
        <taxon>Hypotrichia</taxon>
        <taxon>Euplotida</taxon>
        <taxon>Euplotidae</taxon>
        <taxon>Moneuplotes</taxon>
    </lineage>
</organism>
<feature type="region of interest" description="Disordered" evidence="1">
    <location>
        <begin position="625"/>
        <end position="668"/>
    </location>
</feature>
<name>A0AAD1YAZ5_EUPCR</name>
<protein>
    <submittedName>
        <fullName evidence="2">Uncharacterized protein</fullName>
    </submittedName>
</protein>
<feature type="compositionally biased region" description="Basic residues" evidence="1">
    <location>
        <begin position="316"/>
        <end position="326"/>
    </location>
</feature>
<accession>A0AAD1YAZ5</accession>
<dbReference type="AlphaFoldDB" id="A0AAD1YAZ5"/>
<feature type="compositionally biased region" description="Polar residues" evidence="1">
    <location>
        <begin position="504"/>
        <end position="521"/>
    </location>
</feature>
<reference evidence="2" key="1">
    <citation type="submission" date="2023-07" db="EMBL/GenBank/DDBJ databases">
        <authorList>
            <consortium name="AG Swart"/>
            <person name="Singh M."/>
            <person name="Singh A."/>
            <person name="Seah K."/>
            <person name="Emmerich C."/>
        </authorList>
    </citation>
    <scope>NUCLEOTIDE SEQUENCE</scope>
    <source>
        <strain evidence="2">DP1</strain>
    </source>
</reference>
<feature type="region of interest" description="Disordered" evidence="1">
    <location>
        <begin position="230"/>
        <end position="249"/>
    </location>
</feature>
<feature type="compositionally biased region" description="Polar residues" evidence="1">
    <location>
        <begin position="647"/>
        <end position="656"/>
    </location>
</feature>
<gene>
    <name evidence="2" type="ORF">ECRASSUSDP1_LOCUS27939</name>
</gene>
<feature type="compositionally biased region" description="Basic and acidic residues" evidence="1">
    <location>
        <begin position="441"/>
        <end position="460"/>
    </location>
</feature>